<keyword evidence="7 10" id="KW-0408">Iron</keyword>
<evidence type="ECO:0000256" key="12">
    <source>
        <dbReference type="SAM" id="Phobius"/>
    </source>
</evidence>
<dbReference type="PROSITE" id="PS00086">
    <property type="entry name" value="CYTOCHROME_P450"/>
    <property type="match status" value="1"/>
</dbReference>
<comment type="similarity">
    <text evidence="3 11">Belongs to the cytochrome P450 family.</text>
</comment>
<keyword evidence="6 11" id="KW-0560">Oxidoreductase</keyword>
<dbReference type="GO" id="GO:0020037">
    <property type="term" value="F:heme binding"/>
    <property type="evidence" value="ECO:0007669"/>
    <property type="project" value="InterPro"/>
</dbReference>
<dbReference type="GO" id="GO:0016020">
    <property type="term" value="C:membrane"/>
    <property type="evidence" value="ECO:0007669"/>
    <property type="project" value="UniProtKB-SubCell"/>
</dbReference>
<evidence type="ECO:0008006" key="15">
    <source>
        <dbReference type="Google" id="ProtNLM"/>
    </source>
</evidence>
<sequence length="504" mass="57657">MAAMTDYQYYFLFFLLYFISTLLLKSLFKTKNPLNLPPSPPALPIIGHLHLLGPSIFKSFHNISNKYGPLLYLRFGASRCLVVSTASIATEIFKTNDVTFSDRPPFAFSDKLPYGRYGFFIAPYGNYWKFIKKLCNSELLSAHQVEQSRAVRHEELTWFLRKVLESAERKQVLDIGVELMKLTNNSSCRVIMSMRCSDDNDEAERIRQLVKESFEVGAKISFGDVLGPLRFLAFWLYGRKAIDVTLRYDEILERVLKQHEESPQIENEDLVDILLKVYQDDKAEFKIKRTHVKAFLLDLFVGGTGTSSEAIQWTIAELINHPYVFNKVREEIEFLVGSTRLVEESDVQSLPYLQAVVKEALRLHPPVPVVIRECREACKIKEFDIPEKTVVAINVYTIMRDGKTWDYPNDFRPERFMVSSKEKENGMEYIPFGAGRRACPGSKLALSLIHTTIATMVQCFDWKVGGEGEHVKANMQVGPGMTMPMAHPFKCLPVVHFNPFASSM</sequence>
<dbReference type="AlphaFoldDB" id="A0A8J4R0K8"/>
<keyword evidence="9 12" id="KW-0472">Membrane</keyword>
<evidence type="ECO:0000256" key="8">
    <source>
        <dbReference type="ARBA" id="ARBA00023033"/>
    </source>
</evidence>
<dbReference type="InterPro" id="IPR036396">
    <property type="entry name" value="Cyt_P450_sf"/>
</dbReference>
<comment type="caution">
    <text evidence="13">The sequence shown here is derived from an EMBL/GenBank/DDBJ whole genome shotgun (WGS) entry which is preliminary data.</text>
</comment>
<reference evidence="13" key="1">
    <citation type="submission" date="2020-03" db="EMBL/GenBank/DDBJ databases">
        <title>Castanea mollissima Vanexum genome sequencing.</title>
        <authorList>
            <person name="Staton M."/>
        </authorList>
    </citation>
    <scope>NUCLEOTIDE SEQUENCE</scope>
    <source>
        <tissue evidence="13">Leaf</tissue>
    </source>
</reference>
<accession>A0A8J4R0K8</accession>
<dbReference type="InterPro" id="IPR001128">
    <property type="entry name" value="Cyt_P450"/>
</dbReference>
<evidence type="ECO:0000256" key="4">
    <source>
        <dbReference type="ARBA" id="ARBA00022617"/>
    </source>
</evidence>
<evidence type="ECO:0000256" key="5">
    <source>
        <dbReference type="ARBA" id="ARBA00022723"/>
    </source>
</evidence>
<dbReference type="FunFam" id="1.10.630.10:FF:000019">
    <property type="entry name" value="Cytochrome P450 family protein"/>
    <property type="match status" value="1"/>
</dbReference>
<evidence type="ECO:0000256" key="2">
    <source>
        <dbReference type="ARBA" id="ARBA00004370"/>
    </source>
</evidence>
<evidence type="ECO:0000256" key="3">
    <source>
        <dbReference type="ARBA" id="ARBA00010617"/>
    </source>
</evidence>
<protein>
    <recommendedName>
        <fullName evidence="15">Cytochrome P450</fullName>
    </recommendedName>
</protein>
<dbReference type="PANTHER" id="PTHR47943">
    <property type="entry name" value="CYTOCHROME P450 93A3-LIKE"/>
    <property type="match status" value="1"/>
</dbReference>
<dbReference type="Gene3D" id="1.10.630.10">
    <property type="entry name" value="Cytochrome P450"/>
    <property type="match status" value="1"/>
</dbReference>
<evidence type="ECO:0000256" key="1">
    <source>
        <dbReference type="ARBA" id="ARBA00001971"/>
    </source>
</evidence>
<proteinExistence type="inferred from homology"/>
<dbReference type="PRINTS" id="PR00463">
    <property type="entry name" value="EP450I"/>
</dbReference>
<dbReference type="PRINTS" id="PR00385">
    <property type="entry name" value="P450"/>
</dbReference>
<evidence type="ECO:0000256" key="9">
    <source>
        <dbReference type="ARBA" id="ARBA00023136"/>
    </source>
</evidence>
<dbReference type="SUPFAM" id="SSF48264">
    <property type="entry name" value="Cytochrome P450"/>
    <property type="match status" value="1"/>
</dbReference>
<keyword evidence="8 11" id="KW-0503">Monooxygenase</keyword>
<dbReference type="PANTHER" id="PTHR47943:SF8">
    <property type="entry name" value="CYTOCHROME P450"/>
    <property type="match status" value="1"/>
</dbReference>
<comment type="subcellular location">
    <subcellularLocation>
        <location evidence="2">Membrane</location>
    </subcellularLocation>
</comment>
<dbReference type="GO" id="GO:0004497">
    <property type="term" value="F:monooxygenase activity"/>
    <property type="evidence" value="ECO:0007669"/>
    <property type="project" value="UniProtKB-KW"/>
</dbReference>
<comment type="cofactor">
    <cofactor evidence="1 10">
        <name>heme</name>
        <dbReference type="ChEBI" id="CHEBI:30413"/>
    </cofactor>
</comment>
<dbReference type="EMBL" id="JRKL02002378">
    <property type="protein sequence ID" value="KAF3959210.1"/>
    <property type="molecule type" value="Genomic_DNA"/>
</dbReference>
<keyword evidence="12" id="KW-1133">Transmembrane helix</keyword>
<evidence type="ECO:0000256" key="6">
    <source>
        <dbReference type="ARBA" id="ARBA00023002"/>
    </source>
</evidence>
<dbReference type="InterPro" id="IPR017972">
    <property type="entry name" value="Cyt_P450_CS"/>
</dbReference>
<dbReference type="Pfam" id="PF00067">
    <property type="entry name" value="p450"/>
    <property type="match status" value="1"/>
</dbReference>
<keyword evidence="14" id="KW-1185">Reference proteome</keyword>
<evidence type="ECO:0000256" key="10">
    <source>
        <dbReference type="PIRSR" id="PIRSR602401-1"/>
    </source>
</evidence>
<keyword evidence="5 10" id="KW-0479">Metal-binding</keyword>
<evidence type="ECO:0000313" key="14">
    <source>
        <dbReference type="Proteomes" id="UP000737018"/>
    </source>
</evidence>
<organism evidence="13 14">
    <name type="scientific">Castanea mollissima</name>
    <name type="common">Chinese chestnut</name>
    <dbReference type="NCBI Taxonomy" id="60419"/>
    <lineage>
        <taxon>Eukaryota</taxon>
        <taxon>Viridiplantae</taxon>
        <taxon>Streptophyta</taxon>
        <taxon>Embryophyta</taxon>
        <taxon>Tracheophyta</taxon>
        <taxon>Spermatophyta</taxon>
        <taxon>Magnoliopsida</taxon>
        <taxon>eudicotyledons</taxon>
        <taxon>Gunneridae</taxon>
        <taxon>Pentapetalae</taxon>
        <taxon>rosids</taxon>
        <taxon>fabids</taxon>
        <taxon>Fagales</taxon>
        <taxon>Fagaceae</taxon>
        <taxon>Castanea</taxon>
    </lineage>
</organism>
<dbReference type="GO" id="GO:0016705">
    <property type="term" value="F:oxidoreductase activity, acting on paired donors, with incorporation or reduction of molecular oxygen"/>
    <property type="evidence" value="ECO:0007669"/>
    <property type="project" value="InterPro"/>
</dbReference>
<name>A0A8J4R0K8_9ROSI</name>
<evidence type="ECO:0000256" key="7">
    <source>
        <dbReference type="ARBA" id="ARBA00023004"/>
    </source>
</evidence>
<feature type="transmembrane region" description="Helical" evidence="12">
    <location>
        <begin position="7"/>
        <end position="28"/>
    </location>
</feature>
<dbReference type="OrthoDB" id="1470350at2759"/>
<dbReference type="InterPro" id="IPR002401">
    <property type="entry name" value="Cyt_P450_E_grp-I"/>
</dbReference>
<keyword evidence="4 10" id="KW-0349">Heme</keyword>
<gene>
    <name evidence="13" type="ORF">CMV_015950</name>
</gene>
<feature type="binding site" description="axial binding residue" evidence="10">
    <location>
        <position position="439"/>
    </location>
    <ligand>
        <name>heme</name>
        <dbReference type="ChEBI" id="CHEBI:30413"/>
    </ligand>
    <ligandPart>
        <name>Fe</name>
        <dbReference type="ChEBI" id="CHEBI:18248"/>
    </ligandPart>
</feature>
<evidence type="ECO:0000256" key="11">
    <source>
        <dbReference type="RuleBase" id="RU000461"/>
    </source>
</evidence>
<keyword evidence="12" id="KW-0812">Transmembrane</keyword>
<dbReference type="Proteomes" id="UP000737018">
    <property type="component" value="Unassembled WGS sequence"/>
</dbReference>
<dbReference type="CDD" id="cd20655">
    <property type="entry name" value="CYP93"/>
    <property type="match status" value="1"/>
</dbReference>
<evidence type="ECO:0000313" key="13">
    <source>
        <dbReference type="EMBL" id="KAF3959210.1"/>
    </source>
</evidence>
<dbReference type="GO" id="GO:0005506">
    <property type="term" value="F:iron ion binding"/>
    <property type="evidence" value="ECO:0007669"/>
    <property type="project" value="InterPro"/>
</dbReference>